<dbReference type="Proteomes" id="UP000177395">
    <property type="component" value="Unassembled WGS sequence"/>
</dbReference>
<gene>
    <name evidence="1" type="ORF">A2392_00520</name>
</gene>
<sequence length="117" mass="13389">MIKNPESYLNGYLAIMNPDEGFTLYGQIRKISFGMDSIFIIEFHWLAEMKHYSAATWVITPVDQKMFSTEFFHVMPPDSPGTSKLWSPFTGVMMEFSNMPTTNGPSLEFYKELIATA</sequence>
<accession>A0A1F6FJ39</accession>
<dbReference type="STRING" id="1798531.A2392_00520"/>
<comment type="caution">
    <text evidence="1">The sequence shown here is derived from an EMBL/GenBank/DDBJ whole genome shotgun (WGS) entry which is preliminary data.</text>
</comment>
<protein>
    <submittedName>
        <fullName evidence="1">Uncharacterized protein</fullName>
    </submittedName>
</protein>
<dbReference type="EMBL" id="MFMS01000004">
    <property type="protein sequence ID" value="OGG85882.1"/>
    <property type="molecule type" value="Genomic_DNA"/>
</dbReference>
<reference evidence="1 2" key="1">
    <citation type="journal article" date="2016" name="Nat. Commun.">
        <title>Thousands of microbial genomes shed light on interconnected biogeochemical processes in an aquifer system.</title>
        <authorList>
            <person name="Anantharaman K."/>
            <person name="Brown C.T."/>
            <person name="Hug L.A."/>
            <person name="Sharon I."/>
            <person name="Castelle C.J."/>
            <person name="Probst A.J."/>
            <person name="Thomas B.C."/>
            <person name="Singh A."/>
            <person name="Wilkins M.J."/>
            <person name="Karaoz U."/>
            <person name="Brodie E.L."/>
            <person name="Williams K.H."/>
            <person name="Hubbard S.S."/>
            <person name="Banfield J.F."/>
        </authorList>
    </citation>
    <scope>NUCLEOTIDE SEQUENCE [LARGE SCALE GENOMIC DNA]</scope>
</reference>
<evidence type="ECO:0000313" key="1">
    <source>
        <dbReference type="EMBL" id="OGG85882.1"/>
    </source>
</evidence>
<dbReference type="AlphaFoldDB" id="A0A1F6FJ39"/>
<organism evidence="1 2">
    <name type="scientific">Candidatus Kaiserbacteria bacterium RIFOXYB1_FULL_46_14</name>
    <dbReference type="NCBI Taxonomy" id="1798531"/>
    <lineage>
        <taxon>Bacteria</taxon>
        <taxon>Candidatus Kaiseribacteriota</taxon>
    </lineage>
</organism>
<name>A0A1F6FJ39_9BACT</name>
<evidence type="ECO:0000313" key="2">
    <source>
        <dbReference type="Proteomes" id="UP000177395"/>
    </source>
</evidence>
<proteinExistence type="predicted"/>